<dbReference type="SUPFAM" id="SSF48726">
    <property type="entry name" value="Immunoglobulin"/>
    <property type="match status" value="5"/>
</dbReference>
<evidence type="ECO:0000256" key="1">
    <source>
        <dbReference type="ARBA" id="ARBA00022737"/>
    </source>
</evidence>
<dbReference type="VEuPathDB" id="VectorBase:PPAPM1_002968"/>
<reference evidence="3" key="1">
    <citation type="submission" date="2022-08" db="UniProtKB">
        <authorList>
            <consortium name="EnsemblMetazoa"/>
        </authorList>
    </citation>
    <scope>IDENTIFICATION</scope>
    <source>
        <strain evidence="3">Israel</strain>
    </source>
</reference>
<sequence>MGLKFLQFQVVGVPTPVLRWFKDSKEIKAGDVFALTANPDDPTSLGTYTCEAVNCMGRSYSSSKVHVVGKGSREGSLRPADQAHVGPPPIFTSELSGQKIRIGDHFTLSCQVVVPPWPRSVTWYNKEGRVESNERYRLVEDGLGAYMIEVKPSESCDEGEWKCVVTSNEGCVGISSATVEMDIPKNYRKPRFMETLKAMLTEEGLVSFECKVVGFPTPVLKWFKDGQELKPGDVYQLTGANSLGSYCCVASNCMGEMSSTAVLTVEDIQSQLNDEELMMFTQKNQPPRFTQGLKSQEARINEEFRFTVSVTATPEPTLSWFRDDLPVDSGERYVILREAVGTCHLDIKQIEFLDQAEWKCIATNDFGTSVTSCFLKLQIPRHYKKPRFLECLRAVLTDEGAVNLECKVIGVPQPVLKWYKDGVELKPGDIHRIISGQDGTCCLGTYTCEARNCMGVVASSASLLGYDDASKNPALPHPPELQRNISLSTIHEERTSQMYETPGSDITMDEKADVSFSFDGKEVSVSLYETPDLTEEEALKIVEMYADQISEHVTEQNVVELPPLRFVKETSTSGNLLMEAVVIDVSFGFVASSATLDREVVWERVSFIEQISSISASVRKSSSAEKYSGRVFRRGLIIFFITPRLLSADAADIISPDCSTTSSSITDRCFSMIVRDFTRGFRRSNLLFVSAGLARTIFKPSPSSPEMSLNPASSLDLDSSLLEVLHFHRDFLSFIFICPSVSVLSGELSRDGFECDRLKYSSPSAPESDFLLEILKGYSGDCTLDQLTQIILPQLKGLQEGLNVIEKCVEMDEQGKTLVQRTSVCIVESSGEQLLGVLDNLTTVVGQLSSKTLANEMNLLLNDMRTGIQMTQDTIKSQTLLQEANALEAAQHITESIARMQEEPDVVPPFETVSSAELPQEAESLKRICRPVVKIQFALESIEHDLSLEENEEQLYTKVHESILEKLTEPIEGIDILNW</sequence>
<dbReference type="PANTHER" id="PTHR13817:SF171">
    <property type="entry name" value="STRETCHIN-MLCK, ISOFORM U"/>
    <property type="match status" value="1"/>
</dbReference>
<dbReference type="InterPro" id="IPR003598">
    <property type="entry name" value="Ig_sub2"/>
</dbReference>
<keyword evidence="1" id="KW-0677">Repeat</keyword>
<dbReference type="InterPro" id="IPR007110">
    <property type="entry name" value="Ig-like_dom"/>
</dbReference>
<dbReference type="InterPro" id="IPR003599">
    <property type="entry name" value="Ig_sub"/>
</dbReference>
<feature type="domain" description="Ig-like" evidence="2">
    <location>
        <begin position="190"/>
        <end position="264"/>
    </location>
</feature>
<dbReference type="PROSITE" id="PS50835">
    <property type="entry name" value="IG_LIKE"/>
    <property type="match status" value="5"/>
</dbReference>
<dbReference type="AlphaFoldDB" id="A0A1B0D842"/>
<dbReference type="SMART" id="SM00409">
    <property type="entry name" value="IG"/>
    <property type="match status" value="3"/>
</dbReference>
<dbReference type="SMART" id="SM00408">
    <property type="entry name" value="IGc2"/>
    <property type="match status" value="4"/>
</dbReference>
<dbReference type="EMBL" id="AJVK01036560">
    <property type="status" value="NOT_ANNOTATED_CDS"/>
    <property type="molecule type" value="Genomic_DNA"/>
</dbReference>
<dbReference type="Gene3D" id="2.60.40.10">
    <property type="entry name" value="Immunoglobulins"/>
    <property type="match status" value="5"/>
</dbReference>
<dbReference type="VEuPathDB" id="VectorBase:PPAI003715"/>
<feature type="domain" description="Ig-like" evidence="2">
    <location>
        <begin position="287"/>
        <end position="371"/>
    </location>
</feature>
<dbReference type="FunFam" id="2.60.40.10:FF:001894">
    <property type="entry name" value="Stretchin-Mlck, isoform V"/>
    <property type="match status" value="1"/>
</dbReference>
<dbReference type="PANTHER" id="PTHR13817">
    <property type="entry name" value="TITIN"/>
    <property type="match status" value="1"/>
</dbReference>
<dbReference type="InterPro" id="IPR013098">
    <property type="entry name" value="Ig_I-set"/>
</dbReference>
<dbReference type="FunFam" id="2.60.40.10:FF:001307">
    <property type="entry name" value="Stretchin-Mlck, isoform V"/>
    <property type="match status" value="2"/>
</dbReference>
<protein>
    <recommendedName>
        <fullName evidence="2">Ig-like domain-containing protein</fullName>
    </recommendedName>
</protein>
<evidence type="ECO:0000313" key="4">
    <source>
        <dbReference type="Proteomes" id="UP000092462"/>
    </source>
</evidence>
<feature type="domain" description="Ig-like" evidence="2">
    <location>
        <begin position="386"/>
        <end position="464"/>
    </location>
</feature>
<dbReference type="InterPro" id="IPR013783">
    <property type="entry name" value="Ig-like_fold"/>
</dbReference>
<dbReference type="Proteomes" id="UP000092462">
    <property type="component" value="Unassembled WGS sequence"/>
</dbReference>
<dbReference type="InterPro" id="IPR036179">
    <property type="entry name" value="Ig-like_dom_sf"/>
</dbReference>
<dbReference type="EnsemblMetazoa" id="PPAI003715-RA">
    <property type="protein sequence ID" value="PPAI003715-PA"/>
    <property type="gene ID" value="PPAI003715"/>
</dbReference>
<name>A0A1B0D842_PHLPP</name>
<feature type="domain" description="Ig-like" evidence="2">
    <location>
        <begin position="88"/>
        <end position="180"/>
    </location>
</feature>
<evidence type="ECO:0000259" key="2">
    <source>
        <dbReference type="PROSITE" id="PS50835"/>
    </source>
</evidence>
<dbReference type="Pfam" id="PF07679">
    <property type="entry name" value="I-set"/>
    <property type="match status" value="4"/>
</dbReference>
<proteinExistence type="predicted"/>
<accession>A0A1B0D842</accession>
<feature type="domain" description="Ig-like" evidence="2">
    <location>
        <begin position="1"/>
        <end position="68"/>
    </location>
</feature>
<dbReference type="InterPro" id="IPR050964">
    <property type="entry name" value="Striated_Muscle_Regulatory"/>
</dbReference>
<keyword evidence="4" id="KW-1185">Reference proteome</keyword>
<evidence type="ECO:0000313" key="3">
    <source>
        <dbReference type="EnsemblMetazoa" id="PPAI003715-PA"/>
    </source>
</evidence>
<organism evidence="3 4">
    <name type="scientific">Phlebotomus papatasi</name>
    <name type="common">Sandfly</name>
    <dbReference type="NCBI Taxonomy" id="29031"/>
    <lineage>
        <taxon>Eukaryota</taxon>
        <taxon>Metazoa</taxon>
        <taxon>Ecdysozoa</taxon>
        <taxon>Arthropoda</taxon>
        <taxon>Hexapoda</taxon>
        <taxon>Insecta</taxon>
        <taxon>Pterygota</taxon>
        <taxon>Neoptera</taxon>
        <taxon>Endopterygota</taxon>
        <taxon>Diptera</taxon>
        <taxon>Nematocera</taxon>
        <taxon>Psychodoidea</taxon>
        <taxon>Psychodidae</taxon>
        <taxon>Phlebotomus</taxon>
        <taxon>Phlebotomus</taxon>
    </lineage>
</organism>